<reference evidence="3 4" key="1">
    <citation type="submission" date="2016-04" db="EMBL/GenBank/DDBJ databases">
        <title>A degradative enzymes factory behind the ericoid mycorrhizal symbiosis.</title>
        <authorList>
            <consortium name="DOE Joint Genome Institute"/>
            <person name="Martino E."/>
            <person name="Morin E."/>
            <person name="Grelet G."/>
            <person name="Kuo A."/>
            <person name="Kohler A."/>
            <person name="Daghino S."/>
            <person name="Barry K."/>
            <person name="Choi C."/>
            <person name="Cichocki N."/>
            <person name="Clum A."/>
            <person name="Copeland A."/>
            <person name="Hainaut M."/>
            <person name="Haridas S."/>
            <person name="Labutti K."/>
            <person name="Lindquist E."/>
            <person name="Lipzen A."/>
            <person name="Khouja H.-R."/>
            <person name="Murat C."/>
            <person name="Ohm R."/>
            <person name="Olson A."/>
            <person name="Spatafora J."/>
            <person name="Veneault-Fourrey C."/>
            <person name="Henrissat B."/>
            <person name="Grigoriev I."/>
            <person name="Martin F."/>
            <person name="Perotto S."/>
        </authorList>
    </citation>
    <scope>NUCLEOTIDE SEQUENCE [LARGE SCALE GENOMIC DNA]</scope>
    <source>
        <strain evidence="3 4">F</strain>
    </source>
</reference>
<comment type="similarity">
    <text evidence="1">Belongs to the glyoxalase I family.</text>
</comment>
<dbReference type="Proteomes" id="UP000235786">
    <property type="component" value="Unassembled WGS sequence"/>
</dbReference>
<dbReference type="PANTHER" id="PTHR21366:SF14">
    <property type="entry name" value="GLYOXALASE DOMAIN-CONTAINING PROTEIN 5"/>
    <property type="match status" value="1"/>
</dbReference>
<proteinExistence type="inferred from homology"/>
<dbReference type="PROSITE" id="PS51819">
    <property type="entry name" value="VOC"/>
    <property type="match status" value="1"/>
</dbReference>
<dbReference type="SUPFAM" id="SSF54593">
    <property type="entry name" value="Glyoxalase/Bleomycin resistance protein/Dihydroxybiphenyl dioxygenase"/>
    <property type="match status" value="1"/>
</dbReference>
<dbReference type="EMBL" id="KZ613961">
    <property type="protein sequence ID" value="PMD31682.1"/>
    <property type="molecule type" value="Genomic_DNA"/>
</dbReference>
<gene>
    <name evidence="3" type="ORF">L207DRAFT_548674</name>
</gene>
<organism evidence="3 4">
    <name type="scientific">Hyaloscypha variabilis (strain UAMH 11265 / GT02V1 / F)</name>
    <name type="common">Meliniomyces variabilis</name>
    <dbReference type="NCBI Taxonomy" id="1149755"/>
    <lineage>
        <taxon>Eukaryota</taxon>
        <taxon>Fungi</taxon>
        <taxon>Dikarya</taxon>
        <taxon>Ascomycota</taxon>
        <taxon>Pezizomycotina</taxon>
        <taxon>Leotiomycetes</taxon>
        <taxon>Helotiales</taxon>
        <taxon>Hyaloscyphaceae</taxon>
        <taxon>Hyaloscypha</taxon>
        <taxon>Hyaloscypha variabilis</taxon>
    </lineage>
</organism>
<sequence>MFTLTRTRLVPNIIPYKSPNLIRKMASQPAAKITSLDHLVLTVSSIPATQKWYEQNLGMKSESFVSAATPSITRHSLLFGQQKINLHQLGKEFEPKAQNVKEGSADLCFLTSDPVSAVRERLIENGVQVVDLGGEKSDDGVVERTGARGKLRSVYCRDLDGNLVECVLFSLPIFML</sequence>
<feature type="domain" description="VOC" evidence="2">
    <location>
        <begin position="35"/>
        <end position="169"/>
    </location>
</feature>
<dbReference type="CDD" id="cd07253">
    <property type="entry name" value="GLOD5"/>
    <property type="match status" value="1"/>
</dbReference>
<dbReference type="InterPro" id="IPR037523">
    <property type="entry name" value="VOC_core"/>
</dbReference>
<dbReference type="OrthoDB" id="5371818at2759"/>
<dbReference type="Pfam" id="PF00903">
    <property type="entry name" value="Glyoxalase"/>
    <property type="match status" value="1"/>
</dbReference>
<dbReference type="Gene3D" id="3.10.180.10">
    <property type="entry name" value="2,3-Dihydroxybiphenyl 1,2-Dioxygenase, domain 1"/>
    <property type="match status" value="1"/>
</dbReference>
<evidence type="ECO:0000313" key="4">
    <source>
        <dbReference type="Proteomes" id="UP000235786"/>
    </source>
</evidence>
<dbReference type="InterPro" id="IPR029068">
    <property type="entry name" value="Glyas_Bleomycin-R_OHBP_Dase"/>
</dbReference>
<evidence type="ECO:0000259" key="2">
    <source>
        <dbReference type="PROSITE" id="PS51819"/>
    </source>
</evidence>
<evidence type="ECO:0000313" key="3">
    <source>
        <dbReference type="EMBL" id="PMD31682.1"/>
    </source>
</evidence>
<dbReference type="AlphaFoldDB" id="A0A2J6QZJ5"/>
<dbReference type="InterPro" id="IPR004360">
    <property type="entry name" value="Glyas_Fos-R_dOase_dom"/>
</dbReference>
<evidence type="ECO:0000256" key="1">
    <source>
        <dbReference type="ARBA" id="ARBA00010363"/>
    </source>
</evidence>
<name>A0A2J6QZJ5_HYAVF</name>
<dbReference type="PANTHER" id="PTHR21366">
    <property type="entry name" value="GLYOXALASE FAMILY PROTEIN"/>
    <property type="match status" value="1"/>
</dbReference>
<accession>A0A2J6QZJ5</accession>
<protein>
    <recommendedName>
        <fullName evidence="2">VOC domain-containing protein</fullName>
    </recommendedName>
</protein>
<dbReference type="InterPro" id="IPR050383">
    <property type="entry name" value="GlyoxalaseI/FosfomycinResist"/>
</dbReference>
<dbReference type="STRING" id="1149755.A0A2J6QZJ5"/>
<keyword evidence="4" id="KW-1185">Reference proteome</keyword>